<name>A0A8S5QRE5_9CAUD</name>
<proteinExistence type="predicted"/>
<sequence length="187" mass="20395">MITIDGSELLKAEKFLKNIPNGIEKAVKRSVSEAAKGVKVDMARAASKNYNVTVAKAKSTVSIAKGSDAMKAIVASKGRPIALKNFNPKPGHVQYKGRRNRPVTVTIKKKNKKVVKGGFVASMDTGHIGVMKRLGQSRLPIKELYGPSVPQMINSEEVRNEIEEKAKARLAKSFAHNADRILKGYGR</sequence>
<organism evidence="1">
    <name type="scientific">Caudovirales sp. ctkvU4</name>
    <dbReference type="NCBI Taxonomy" id="2826783"/>
    <lineage>
        <taxon>Viruses</taxon>
        <taxon>Duplodnaviria</taxon>
        <taxon>Heunggongvirae</taxon>
        <taxon>Uroviricota</taxon>
        <taxon>Caudoviricetes</taxon>
    </lineage>
</organism>
<dbReference type="EMBL" id="BK015710">
    <property type="protein sequence ID" value="DAE21220.1"/>
    <property type="molecule type" value="Genomic_DNA"/>
</dbReference>
<protein>
    <submittedName>
        <fullName evidence="1">Minor tail protein Z</fullName>
    </submittedName>
</protein>
<evidence type="ECO:0000313" key="1">
    <source>
        <dbReference type="EMBL" id="DAE21220.1"/>
    </source>
</evidence>
<accession>A0A8S5QRE5</accession>
<reference evidence="1" key="1">
    <citation type="journal article" date="2021" name="Proc. Natl. Acad. Sci. U.S.A.">
        <title>A Catalog of Tens of Thousands of Viruses from Human Metagenomes Reveals Hidden Associations with Chronic Diseases.</title>
        <authorList>
            <person name="Tisza M.J."/>
            <person name="Buck C.B."/>
        </authorList>
    </citation>
    <scope>NUCLEOTIDE SEQUENCE</scope>
    <source>
        <strain evidence="1">CtkvU4</strain>
    </source>
</reference>